<dbReference type="Pfam" id="PF13581">
    <property type="entry name" value="HATPase_c_2"/>
    <property type="match status" value="1"/>
</dbReference>
<keyword evidence="1" id="KW-0418">Kinase</keyword>
<keyword evidence="3" id="KW-0067">ATP-binding</keyword>
<sequence>MGCGDLESVPEVRHGLREMLGQWGSRGTADVAELLASELVTNALIHTDHGAVVTATVGSETLRVEVRDFVEGFPEPSAARPEARHEADLLDTHGRGLALVQSLADSWGVRTQHAGKVVWFELNALPSP</sequence>
<dbReference type="AlphaFoldDB" id="A0A5B8JN35"/>
<dbReference type="InterPro" id="IPR003594">
    <property type="entry name" value="HATPase_dom"/>
</dbReference>
<dbReference type="Gene3D" id="3.30.565.10">
    <property type="entry name" value="Histidine kinase-like ATPase, C-terminal domain"/>
    <property type="match status" value="1"/>
</dbReference>
<evidence type="ECO:0000313" key="3">
    <source>
        <dbReference type="EMBL" id="QDY81331.1"/>
    </source>
</evidence>
<dbReference type="GO" id="GO:0005524">
    <property type="term" value="F:ATP binding"/>
    <property type="evidence" value="ECO:0007669"/>
    <property type="project" value="UniProtKB-KW"/>
</dbReference>
<keyword evidence="1" id="KW-0808">Transferase</keyword>
<keyword evidence="1" id="KW-0723">Serine/threonine-protein kinase</keyword>
<dbReference type="CDD" id="cd16936">
    <property type="entry name" value="HATPase_RsbW-like"/>
    <property type="match status" value="1"/>
</dbReference>
<keyword evidence="4" id="KW-1185">Reference proteome</keyword>
<organism evidence="3 4">
    <name type="scientific">Streptomyces qinzhouensis</name>
    <dbReference type="NCBI Taxonomy" id="2599401"/>
    <lineage>
        <taxon>Bacteria</taxon>
        <taxon>Bacillati</taxon>
        <taxon>Actinomycetota</taxon>
        <taxon>Actinomycetes</taxon>
        <taxon>Kitasatosporales</taxon>
        <taxon>Streptomycetaceae</taxon>
        <taxon>Streptomyces</taxon>
    </lineage>
</organism>
<dbReference type="InterPro" id="IPR050267">
    <property type="entry name" value="Anti-sigma-factor_SerPK"/>
</dbReference>
<feature type="domain" description="Histidine kinase/HSP90-like ATPase" evidence="2">
    <location>
        <begin position="5"/>
        <end position="120"/>
    </location>
</feature>
<dbReference type="SUPFAM" id="SSF55874">
    <property type="entry name" value="ATPase domain of HSP90 chaperone/DNA topoisomerase II/histidine kinase"/>
    <property type="match status" value="1"/>
</dbReference>
<evidence type="ECO:0000313" key="4">
    <source>
        <dbReference type="Proteomes" id="UP000320580"/>
    </source>
</evidence>
<reference evidence="3 4" key="1">
    <citation type="submission" date="2019-07" db="EMBL/GenBank/DDBJ databases">
        <authorList>
            <person name="Zhu P."/>
        </authorList>
    </citation>
    <scope>NUCLEOTIDE SEQUENCE [LARGE SCALE GENOMIC DNA]</scope>
    <source>
        <strain evidence="3 4">SSL-25</strain>
    </source>
</reference>
<proteinExistence type="predicted"/>
<keyword evidence="3" id="KW-0547">Nucleotide-binding</keyword>
<dbReference type="KEGG" id="sqz:FQU76_27475"/>
<dbReference type="EMBL" id="CP042266">
    <property type="protein sequence ID" value="QDY81331.1"/>
    <property type="molecule type" value="Genomic_DNA"/>
</dbReference>
<gene>
    <name evidence="3" type="ORF">FQU76_27475</name>
</gene>
<dbReference type="PANTHER" id="PTHR35526:SF3">
    <property type="entry name" value="ANTI-SIGMA-F FACTOR RSBW"/>
    <property type="match status" value="1"/>
</dbReference>
<name>A0A5B8JN35_9ACTN</name>
<accession>A0A5B8JN35</accession>
<evidence type="ECO:0000259" key="2">
    <source>
        <dbReference type="Pfam" id="PF13581"/>
    </source>
</evidence>
<dbReference type="PANTHER" id="PTHR35526">
    <property type="entry name" value="ANTI-SIGMA-F FACTOR RSBW-RELATED"/>
    <property type="match status" value="1"/>
</dbReference>
<dbReference type="Proteomes" id="UP000320580">
    <property type="component" value="Chromosome"/>
</dbReference>
<dbReference type="InterPro" id="IPR036890">
    <property type="entry name" value="HATPase_C_sf"/>
</dbReference>
<dbReference type="OrthoDB" id="5244329at2"/>
<protein>
    <submittedName>
        <fullName evidence="3">ATP-binding protein</fullName>
    </submittedName>
</protein>
<dbReference type="GO" id="GO:0004674">
    <property type="term" value="F:protein serine/threonine kinase activity"/>
    <property type="evidence" value="ECO:0007669"/>
    <property type="project" value="UniProtKB-KW"/>
</dbReference>
<evidence type="ECO:0000256" key="1">
    <source>
        <dbReference type="ARBA" id="ARBA00022527"/>
    </source>
</evidence>
<dbReference type="RefSeq" id="WP_146484626.1">
    <property type="nucleotide sequence ID" value="NZ_CP042266.1"/>
</dbReference>